<dbReference type="GO" id="GO:0033627">
    <property type="term" value="P:cell adhesion mediated by integrin"/>
    <property type="evidence" value="ECO:0007669"/>
    <property type="project" value="TreeGrafter"/>
</dbReference>
<sequence length="375" mass="41783">MTGNKVILRNRLRNGKHEAQIQLDCGEDNICVPDLKLAVISDKSEVYLGDENALSLIFNARNEGEGGAYEAELYVVLPPEADYSGIARNNGSLTQLTCSYEADNQTRHLACDLGNPMKSGTSLWAGLRFTVPRLTDANNVVQFQLQIRSKNFNNSESNEVLLEVQVAAKAEVILQGVSRPDKVIFPPPNWTARHSLGVEQDVGPELQQVYELVNNGPSVVSQTMLEVRCPLRAHGHALLYPVEVITVGPISCSSKTTFNALKLKLQAPERESPTSLKSSAEHYIQRREVIRDPLAEQGNLTCVSAECWKLHCDVERLEKGSSIILTVRSRLWAETFIERPYKQHILECSVQYEVNKMPYSIPPKFKPSGSRKVIS</sequence>
<keyword evidence="4" id="KW-0325">Glycoprotein</keyword>
<comment type="caution">
    <text evidence="7">The sequence shown here is derived from an EMBL/GenBank/DDBJ whole genome shotgun (WGS) entry which is preliminary data.</text>
</comment>
<evidence type="ECO:0000256" key="1">
    <source>
        <dbReference type="ARBA" id="ARBA00004479"/>
    </source>
</evidence>
<dbReference type="SUPFAM" id="SSF69179">
    <property type="entry name" value="Integrin domains"/>
    <property type="match status" value="2"/>
</dbReference>
<dbReference type="Gene3D" id="2.60.40.1510">
    <property type="entry name" value="ntegrin, alpha v. Chain A, domain 3"/>
    <property type="match status" value="1"/>
</dbReference>
<dbReference type="EMBL" id="JAHHUM010002905">
    <property type="protein sequence ID" value="KAK5599965.1"/>
    <property type="molecule type" value="Genomic_DNA"/>
</dbReference>
<name>A0AAV9QVY0_9TELE</name>
<feature type="domain" description="Integrin alpha third immunoglobulin-like" evidence="6">
    <location>
        <begin position="172"/>
        <end position="373"/>
    </location>
</feature>
<dbReference type="GO" id="GO:0009897">
    <property type="term" value="C:external side of plasma membrane"/>
    <property type="evidence" value="ECO:0007669"/>
    <property type="project" value="TreeGrafter"/>
</dbReference>
<dbReference type="Pfam" id="PF20806">
    <property type="entry name" value="Integrin_A_Ig_3"/>
    <property type="match status" value="1"/>
</dbReference>
<evidence type="ECO:0000256" key="4">
    <source>
        <dbReference type="ARBA" id="ARBA00023180"/>
    </source>
</evidence>
<evidence type="ECO:0000259" key="6">
    <source>
        <dbReference type="Pfam" id="PF20806"/>
    </source>
</evidence>
<evidence type="ECO:0008006" key="9">
    <source>
        <dbReference type="Google" id="ProtNLM"/>
    </source>
</evidence>
<evidence type="ECO:0000313" key="8">
    <source>
        <dbReference type="Proteomes" id="UP001311232"/>
    </source>
</evidence>
<dbReference type="InterPro" id="IPR048286">
    <property type="entry name" value="Integrin_alpha_Ig-like_3"/>
</dbReference>
<dbReference type="GO" id="GO:0005178">
    <property type="term" value="F:integrin binding"/>
    <property type="evidence" value="ECO:0007669"/>
    <property type="project" value="TreeGrafter"/>
</dbReference>
<dbReference type="PANTHER" id="PTHR23220:SF3">
    <property type="entry name" value="INTEGRIN ALPHA-5"/>
    <property type="match status" value="1"/>
</dbReference>
<dbReference type="Proteomes" id="UP001311232">
    <property type="component" value="Unassembled WGS sequence"/>
</dbReference>
<comment type="subcellular location">
    <subcellularLocation>
        <location evidence="1">Membrane</location>
        <topology evidence="1">Single-pass type I membrane protein</topology>
    </subcellularLocation>
</comment>
<dbReference type="GO" id="GO:0007229">
    <property type="term" value="P:integrin-mediated signaling pathway"/>
    <property type="evidence" value="ECO:0007669"/>
    <property type="project" value="UniProtKB-KW"/>
</dbReference>
<dbReference type="InterPro" id="IPR032695">
    <property type="entry name" value="Integrin_dom_sf"/>
</dbReference>
<dbReference type="GO" id="GO:0007160">
    <property type="term" value="P:cell-matrix adhesion"/>
    <property type="evidence" value="ECO:0007669"/>
    <property type="project" value="TreeGrafter"/>
</dbReference>
<proteinExistence type="predicted"/>
<dbReference type="Gene3D" id="2.60.40.1530">
    <property type="entry name" value="ntegrin, alpha v. Chain A, domain 4"/>
    <property type="match status" value="1"/>
</dbReference>
<evidence type="ECO:0000256" key="3">
    <source>
        <dbReference type="ARBA" id="ARBA00023136"/>
    </source>
</evidence>
<organism evidence="7 8">
    <name type="scientific">Crenichthys baileyi</name>
    <name type="common">White River springfish</name>
    <dbReference type="NCBI Taxonomy" id="28760"/>
    <lineage>
        <taxon>Eukaryota</taxon>
        <taxon>Metazoa</taxon>
        <taxon>Chordata</taxon>
        <taxon>Craniata</taxon>
        <taxon>Vertebrata</taxon>
        <taxon>Euteleostomi</taxon>
        <taxon>Actinopterygii</taxon>
        <taxon>Neopterygii</taxon>
        <taxon>Teleostei</taxon>
        <taxon>Neoteleostei</taxon>
        <taxon>Acanthomorphata</taxon>
        <taxon>Ovalentaria</taxon>
        <taxon>Atherinomorphae</taxon>
        <taxon>Cyprinodontiformes</taxon>
        <taxon>Goodeidae</taxon>
        <taxon>Crenichthys</taxon>
    </lineage>
</organism>
<reference evidence="7 8" key="1">
    <citation type="submission" date="2021-06" db="EMBL/GenBank/DDBJ databases">
        <authorList>
            <person name="Palmer J.M."/>
        </authorList>
    </citation>
    <scope>NUCLEOTIDE SEQUENCE [LARGE SCALE GENOMIC DNA]</scope>
    <source>
        <strain evidence="7 8">MEX-2019</strain>
        <tissue evidence="7">Muscle</tissue>
    </source>
</reference>
<keyword evidence="8" id="KW-1185">Reference proteome</keyword>
<protein>
    <recommendedName>
        <fullName evidence="9">Integrin alpha-2 domain-containing protein</fullName>
    </recommendedName>
</protein>
<dbReference type="PANTHER" id="PTHR23220">
    <property type="entry name" value="INTEGRIN ALPHA"/>
    <property type="match status" value="1"/>
</dbReference>
<dbReference type="FunFam" id="2.60.40.1510:FF:000001">
    <property type="entry name" value="Integrin alpha V"/>
    <property type="match status" value="1"/>
</dbReference>
<dbReference type="GO" id="GO:0008305">
    <property type="term" value="C:integrin complex"/>
    <property type="evidence" value="ECO:0007669"/>
    <property type="project" value="TreeGrafter"/>
</dbReference>
<dbReference type="GO" id="GO:0098609">
    <property type="term" value="P:cell-cell adhesion"/>
    <property type="evidence" value="ECO:0007669"/>
    <property type="project" value="TreeGrafter"/>
</dbReference>
<dbReference type="AlphaFoldDB" id="A0AAV9QVY0"/>
<keyword evidence="3" id="KW-0472">Membrane</keyword>
<dbReference type="Pfam" id="PF20805">
    <property type="entry name" value="Integrin_A_Ig_2"/>
    <property type="match status" value="1"/>
</dbReference>
<feature type="domain" description="Integrin alpha second immunoglobulin-like" evidence="5">
    <location>
        <begin position="25"/>
        <end position="166"/>
    </location>
</feature>
<keyword evidence="2" id="KW-0401">Integrin</keyword>
<evidence type="ECO:0000313" key="7">
    <source>
        <dbReference type="EMBL" id="KAK5599965.1"/>
    </source>
</evidence>
<evidence type="ECO:0000256" key="2">
    <source>
        <dbReference type="ARBA" id="ARBA00023037"/>
    </source>
</evidence>
<gene>
    <name evidence="7" type="ORF">CRENBAI_012533</name>
</gene>
<dbReference type="InterPro" id="IPR048285">
    <property type="entry name" value="Integrin_alpha_Ig-like_2"/>
</dbReference>
<dbReference type="GO" id="GO:0001525">
    <property type="term" value="P:angiogenesis"/>
    <property type="evidence" value="ECO:0007669"/>
    <property type="project" value="TreeGrafter"/>
</dbReference>
<accession>A0AAV9QVY0</accession>
<evidence type="ECO:0000259" key="5">
    <source>
        <dbReference type="Pfam" id="PF20805"/>
    </source>
</evidence>